<dbReference type="EMBL" id="MW015081">
    <property type="protein sequence ID" value="QPX48022.1"/>
    <property type="molecule type" value="Genomic_DNA"/>
</dbReference>
<proteinExistence type="predicted"/>
<evidence type="ECO:0000313" key="2">
    <source>
        <dbReference type="Proteomes" id="UP000664915"/>
    </source>
</evidence>
<protein>
    <submittedName>
        <fullName evidence="1">Uncharacterized protein</fullName>
    </submittedName>
</protein>
<sequence length="73" mass="7984">MNIPNEGLLNPIPGDPAGYVTKDLEWAAVPFGKKFIIIHNGQQVHTANNYKTARSYIAKAVKGKSVSSLDKFL</sequence>
<evidence type="ECO:0000313" key="1">
    <source>
        <dbReference type="EMBL" id="QPX48022.1"/>
    </source>
</evidence>
<accession>A0A879R1F3</accession>
<organism evidence="1 2">
    <name type="scientific">Synechococcus phage S-SRM01</name>
    <dbReference type="NCBI Taxonomy" id="2781608"/>
    <lineage>
        <taxon>Viruses</taxon>
        <taxon>Duplodnaviria</taxon>
        <taxon>Heunggongvirae</taxon>
        <taxon>Uroviricota</taxon>
        <taxon>Caudoviricetes</taxon>
        <taxon>Pantevenvirales</taxon>
        <taxon>Kyanoviridae</taxon>
        <taxon>Serangoonvirus</taxon>
        <taxon>Serangoonvirus essarone</taxon>
    </lineage>
</organism>
<dbReference type="GeneID" id="77946227"/>
<dbReference type="KEGG" id="vg:77946227"/>
<name>A0A879R1F3_9CAUD</name>
<keyword evidence="2" id="KW-1185">Reference proteome</keyword>
<dbReference type="Proteomes" id="UP000664915">
    <property type="component" value="Segment"/>
</dbReference>
<dbReference type="RefSeq" id="YP_010670032.1">
    <property type="nucleotide sequence ID" value="NC_070963.1"/>
</dbReference>
<reference evidence="1" key="1">
    <citation type="submission" date="2020-09" db="EMBL/GenBank/DDBJ databases">
        <authorList>
            <person name="Zhang D."/>
            <person name="Hatherill J.R."/>
            <person name="Ramirez J.F."/>
            <person name="Edinger B."/>
            <person name="Balarin R."/>
            <person name="Sullivan A."/>
            <person name="Humpal K.M."/>
            <person name="Guseva A."/>
            <person name="Butela K.A."/>
            <person name="Garlena R.A."/>
            <person name="Russell D.A."/>
            <person name="Pope W.H."/>
            <person name="Jacobs-Sera D."/>
            <person name="Hatfull G.F."/>
        </authorList>
    </citation>
    <scope>NUCLEOTIDE SEQUENCE</scope>
</reference>